<organism evidence="2 3">
    <name type="scientific">Achromobacter denitrificans</name>
    <name type="common">Alcaligenes denitrificans</name>
    <dbReference type="NCBI Taxonomy" id="32002"/>
    <lineage>
        <taxon>Bacteria</taxon>
        <taxon>Pseudomonadati</taxon>
        <taxon>Pseudomonadota</taxon>
        <taxon>Betaproteobacteria</taxon>
        <taxon>Burkholderiales</taxon>
        <taxon>Alcaligenaceae</taxon>
        <taxon>Achromobacter</taxon>
    </lineage>
</organism>
<dbReference type="AlphaFoldDB" id="A0A6N0JJ75"/>
<dbReference type="Proteomes" id="UP000509782">
    <property type="component" value="Chromosome"/>
</dbReference>
<dbReference type="RefSeq" id="WP_174716077.1">
    <property type="nucleotide sequence ID" value="NZ_CP054569.1"/>
</dbReference>
<gene>
    <name evidence="2" type="ORF">FOC81_08820</name>
</gene>
<reference evidence="2 3" key="1">
    <citation type="submission" date="2020-05" db="EMBL/GenBank/DDBJ databases">
        <title>FDA dAtabase for Regulatory Grade micrObial Sequences (FDA-ARGOS): Supporting development and validation of Infectious Disease Dx tests.</title>
        <authorList>
            <person name="Sproer C."/>
            <person name="Gronow S."/>
            <person name="Severitt S."/>
            <person name="Schroder I."/>
            <person name="Tallon L."/>
            <person name="Sadzewicz L."/>
            <person name="Zhao X."/>
            <person name="Vavikolanu K."/>
            <person name="Mehta A."/>
            <person name="Aluvathingal J."/>
            <person name="Nadendla S."/>
            <person name="Myers T."/>
            <person name="Yan Y."/>
            <person name="Sichtig H."/>
        </authorList>
    </citation>
    <scope>NUCLEOTIDE SEQUENCE [LARGE SCALE GENOMIC DNA]</scope>
    <source>
        <strain evidence="2 3">FDAARGOS_787</strain>
    </source>
</reference>
<proteinExistence type="predicted"/>
<evidence type="ECO:0000256" key="1">
    <source>
        <dbReference type="SAM" id="MobiDB-lite"/>
    </source>
</evidence>
<dbReference type="EMBL" id="CP054569">
    <property type="protein sequence ID" value="QKQ46788.1"/>
    <property type="molecule type" value="Genomic_DNA"/>
</dbReference>
<protein>
    <submittedName>
        <fullName evidence="2">Uncharacterized protein</fullName>
    </submittedName>
</protein>
<sequence length="185" mass="19880">MSLEYIAEHWEDPDDAEAGWFETAVEADDVPNCWPVSPSHWQPMPTPPCQTCDDHGAVGNILTAERCPDCSPPAPTSHPIPTGATGEDDIVQRLRDNADLDAAEDGNPAVIRLEREAANEIERLRRALSDAPAAGDALAVKLPAKLPKFEGSGGEYPSSESYQEGYAEGWNDAIDATIAQQQGEA</sequence>
<accession>A0A6N0JJ75</accession>
<evidence type="ECO:0000313" key="3">
    <source>
        <dbReference type="Proteomes" id="UP000509782"/>
    </source>
</evidence>
<name>A0A6N0JJ75_ACHDE</name>
<feature type="compositionally biased region" description="Low complexity" evidence="1">
    <location>
        <begin position="155"/>
        <end position="166"/>
    </location>
</feature>
<evidence type="ECO:0000313" key="2">
    <source>
        <dbReference type="EMBL" id="QKQ46788.1"/>
    </source>
</evidence>
<feature type="region of interest" description="Disordered" evidence="1">
    <location>
        <begin position="146"/>
        <end position="168"/>
    </location>
</feature>